<protein>
    <submittedName>
        <fullName evidence="18">Reverse transcriptase (RNA-dependent DNA polymerase)</fullName>
    </submittedName>
</protein>
<evidence type="ECO:0000256" key="13">
    <source>
        <dbReference type="ARBA" id="ARBA00023268"/>
    </source>
</evidence>
<keyword evidence="3" id="KW-0540">Nuclease</keyword>
<dbReference type="Gene3D" id="3.30.420.10">
    <property type="entry name" value="Ribonuclease H-like superfamily/Ribonuclease H"/>
    <property type="match status" value="1"/>
</dbReference>
<keyword evidence="12" id="KW-0233">DNA recombination</keyword>
<proteinExistence type="predicted"/>
<dbReference type="InterPro" id="IPR012337">
    <property type="entry name" value="RNaseH-like_sf"/>
</dbReference>
<dbReference type="GO" id="GO:0003723">
    <property type="term" value="F:RNA binding"/>
    <property type="evidence" value="ECO:0007669"/>
    <property type="project" value="UniProtKB-KW"/>
</dbReference>
<keyword evidence="9" id="KW-0229">DNA integration</keyword>
<keyword evidence="7" id="KW-0460">Magnesium</keyword>
<dbReference type="GO" id="GO:0005634">
    <property type="term" value="C:nucleus"/>
    <property type="evidence" value="ECO:0007669"/>
    <property type="project" value="UniProtKB-ARBA"/>
</dbReference>
<keyword evidence="1" id="KW-0815">Transposition</keyword>
<evidence type="ECO:0000313" key="19">
    <source>
        <dbReference type="Proteomes" id="UP001063166"/>
    </source>
</evidence>
<dbReference type="Proteomes" id="UP001063166">
    <property type="component" value="Unassembled WGS sequence"/>
</dbReference>
<keyword evidence="4" id="KW-0479">Metal-binding</keyword>
<dbReference type="GO" id="GO:0003887">
    <property type="term" value="F:DNA-directed DNA polymerase activity"/>
    <property type="evidence" value="ECO:0007669"/>
    <property type="project" value="UniProtKB-KW"/>
</dbReference>
<keyword evidence="5" id="KW-0255">Endonuclease</keyword>
<evidence type="ECO:0000256" key="10">
    <source>
        <dbReference type="ARBA" id="ARBA00022918"/>
    </source>
</evidence>
<dbReference type="GO" id="GO:0032196">
    <property type="term" value="P:transposition"/>
    <property type="evidence" value="ECO:0007669"/>
    <property type="project" value="UniProtKB-KW"/>
</dbReference>
<evidence type="ECO:0000256" key="7">
    <source>
        <dbReference type="ARBA" id="ARBA00022842"/>
    </source>
</evidence>
<feature type="domain" description="Integrase catalytic" evidence="17">
    <location>
        <begin position="98"/>
        <end position="270"/>
    </location>
</feature>
<dbReference type="InterPro" id="IPR025724">
    <property type="entry name" value="GAG-pre-integrase_dom"/>
</dbReference>
<keyword evidence="19" id="KW-1185">Reference proteome</keyword>
<sequence>MVGKGTEGMYLLDFVSTPALVPAPQQRPPTQVMIARSLNVPVDLDTWHRRFGHAGVTTIREVAKKGLVDGLHIKGDMKVKGLCEDCVYGKHTARPYDGEVTPESEANERAHFDLWGPASTVSLGGALYMMLGVDGGYTYMQSFYLSRKDSVTTLTAFKIYHRRSERETGRKLRRVRIDAGREWVNAEWFEYCNAHGIILEIGTPYAHAQNGLVERCIRTIIEAVRCMLADSGLPKSLWAEAAACAIYLRNLLPSSRHPGVISAEGWTGKRQGVAHLRPFGCVAFAKDNGYKLYDQGTRSIITSRDVIFEEGVGHRSLTVLSDDDLLATDEPVVNPATPPVLGIRQPVAPRIRTTNGPLHPANTPPAPSTPPTTDAAPVDNVLAAPSEPAPAPAEAVPAPRRSSRVPKPTPAIVAARETQAIEDAARTAGEDWATNTKRPHALMADDVFAFLASLSTAGSPLTDDYVPRHYGEAMQRPDLWVPPMEAELAILQQRGVFKLVDASSVPAGKKVIRCKWVYANKYDADGNIVRRKARLVAKGFSQVHGEDFDETYAAVVRLESIRMTIAIAAQLGMHLWQVDFVSAYLNSVLSHTVYMQVPPGFRGGEGKVCLLLKTLYGMMQGGYDWWHTLDKAYIELGYKPSRADTCVRSKLVGNERTITNTYTDDTLGASSTLEGYARAKEELARCYEIKDMGELKYIPLDAKDNIQIKDILIKLIRSSLYILAIFNTHYV</sequence>
<dbReference type="Pfam" id="PF13976">
    <property type="entry name" value="gag_pre-integrs"/>
    <property type="match status" value="1"/>
</dbReference>
<dbReference type="GO" id="GO:0003964">
    <property type="term" value="F:RNA-directed DNA polymerase activity"/>
    <property type="evidence" value="ECO:0007669"/>
    <property type="project" value="UniProtKB-KW"/>
</dbReference>
<evidence type="ECO:0000256" key="1">
    <source>
        <dbReference type="ARBA" id="ARBA00022578"/>
    </source>
</evidence>
<feature type="region of interest" description="Disordered" evidence="16">
    <location>
        <begin position="350"/>
        <end position="407"/>
    </location>
</feature>
<dbReference type="OrthoDB" id="7691805at2759"/>
<evidence type="ECO:0000313" key="18">
    <source>
        <dbReference type="EMBL" id="GLB45566.1"/>
    </source>
</evidence>
<dbReference type="PROSITE" id="PS50994">
    <property type="entry name" value="INTEGRASE"/>
    <property type="match status" value="1"/>
</dbReference>
<dbReference type="GO" id="GO:0004519">
    <property type="term" value="F:endonuclease activity"/>
    <property type="evidence" value="ECO:0007669"/>
    <property type="project" value="UniProtKB-KW"/>
</dbReference>
<reference evidence="18" key="1">
    <citation type="submission" date="2022-07" db="EMBL/GenBank/DDBJ databases">
        <title>The genome of Lyophyllum shimeji provides insight into the initial evolution of ectomycorrhizal fungal genome.</title>
        <authorList>
            <person name="Kobayashi Y."/>
            <person name="Shibata T."/>
            <person name="Hirakawa H."/>
            <person name="Shigenobu S."/>
            <person name="Nishiyama T."/>
            <person name="Yamada A."/>
            <person name="Hasebe M."/>
            <person name="Kawaguchi M."/>
        </authorList>
    </citation>
    <scope>NUCLEOTIDE SEQUENCE</scope>
    <source>
        <strain evidence="18">AT787</strain>
    </source>
</reference>
<evidence type="ECO:0000256" key="16">
    <source>
        <dbReference type="SAM" id="MobiDB-lite"/>
    </source>
</evidence>
<name>A0A9P3UWX4_LYOSH</name>
<dbReference type="GO" id="GO:0016787">
    <property type="term" value="F:hydrolase activity"/>
    <property type="evidence" value="ECO:0007669"/>
    <property type="project" value="UniProtKB-KW"/>
</dbReference>
<dbReference type="PANTHER" id="PTHR42648">
    <property type="entry name" value="TRANSPOSASE, PUTATIVE-RELATED"/>
    <property type="match status" value="1"/>
</dbReference>
<comment type="caution">
    <text evidence="18">The sequence shown here is derived from an EMBL/GenBank/DDBJ whole genome shotgun (WGS) entry which is preliminary data.</text>
</comment>
<keyword evidence="2" id="KW-0548">Nucleotidyltransferase</keyword>
<evidence type="ECO:0000256" key="14">
    <source>
        <dbReference type="ARBA" id="ARBA00048173"/>
    </source>
</evidence>
<keyword evidence="8" id="KW-0694">RNA-binding</keyword>
<evidence type="ECO:0000256" key="15">
    <source>
        <dbReference type="ARBA" id="ARBA00049244"/>
    </source>
</evidence>
<dbReference type="GO" id="GO:0046872">
    <property type="term" value="F:metal ion binding"/>
    <property type="evidence" value="ECO:0007669"/>
    <property type="project" value="UniProtKB-KW"/>
</dbReference>
<evidence type="ECO:0000256" key="11">
    <source>
        <dbReference type="ARBA" id="ARBA00022932"/>
    </source>
</evidence>
<keyword evidence="11" id="KW-0239">DNA-directed DNA polymerase</keyword>
<evidence type="ECO:0000256" key="3">
    <source>
        <dbReference type="ARBA" id="ARBA00022722"/>
    </source>
</evidence>
<dbReference type="GO" id="GO:0006310">
    <property type="term" value="P:DNA recombination"/>
    <property type="evidence" value="ECO:0007669"/>
    <property type="project" value="UniProtKB-KW"/>
</dbReference>
<keyword evidence="6" id="KW-0378">Hydrolase</keyword>
<dbReference type="AlphaFoldDB" id="A0A9P3UWX4"/>
<dbReference type="InterPro" id="IPR001584">
    <property type="entry name" value="Integrase_cat-core"/>
</dbReference>
<dbReference type="InterPro" id="IPR039537">
    <property type="entry name" value="Retrotran_Ty1/copia-like"/>
</dbReference>
<evidence type="ECO:0000259" key="17">
    <source>
        <dbReference type="PROSITE" id="PS50994"/>
    </source>
</evidence>
<evidence type="ECO:0000256" key="8">
    <source>
        <dbReference type="ARBA" id="ARBA00022884"/>
    </source>
</evidence>
<evidence type="ECO:0000256" key="5">
    <source>
        <dbReference type="ARBA" id="ARBA00022759"/>
    </source>
</evidence>
<evidence type="ECO:0000256" key="12">
    <source>
        <dbReference type="ARBA" id="ARBA00023172"/>
    </source>
</evidence>
<dbReference type="GO" id="GO:0015074">
    <property type="term" value="P:DNA integration"/>
    <property type="evidence" value="ECO:0007669"/>
    <property type="project" value="UniProtKB-KW"/>
</dbReference>
<dbReference type="EMBL" id="BRPK01000024">
    <property type="protein sequence ID" value="GLB45566.1"/>
    <property type="molecule type" value="Genomic_DNA"/>
</dbReference>
<gene>
    <name evidence="18" type="ORF">LshimejAT787_2400240</name>
</gene>
<keyword evidence="11" id="KW-0808">Transferase</keyword>
<dbReference type="Pfam" id="PF07727">
    <property type="entry name" value="RVT_2"/>
    <property type="match status" value="1"/>
</dbReference>
<dbReference type="InterPro" id="IPR013103">
    <property type="entry name" value="RVT_2"/>
</dbReference>
<dbReference type="PANTHER" id="PTHR42648:SF11">
    <property type="entry name" value="TRANSPOSON TY4-P GAG-POL POLYPROTEIN"/>
    <property type="match status" value="1"/>
</dbReference>
<evidence type="ECO:0000256" key="9">
    <source>
        <dbReference type="ARBA" id="ARBA00022908"/>
    </source>
</evidence>
<comment type="catalytic activity">
    <reaction evidence="14">
        <text>DNA(n) + a 2'-deoxyribonucleoside 5'-triphosphate = DNA(n+1) + diphosphate</text>
        <dbReference type="Rhea" id="RHEA:22508"/>
        <dbReference type="Rhea" id="RHEA-COMP:17339"/>
        <dbReference type="Rhea" id="RHEA-COMP:17340"/>
        <dbReference type="ChEBI" id="CHEBI:33019"/>
        <dbReference type="ChEBI" id="CHEBI:61560"/>
        <dbReference type="ChEBI" id="CHEBI:173112"/>
        <dbReference type="EC" id="2.7.7.49"/>
    </reaction>
</comment>
<dbReference type="SUPFAM" id="SSF53098">
    <property type="entry name" value="Ribonuclease H-like"/>
    <property type="match status" value="1"/>
</dbReference>
<keyword evidence="10 18" id="KW-0695">RNA-directed DNA polymerase</keyword>
<evidence type="ECO:0000256" key="6">
    <source>
        <dbReference type="ARBA" id="ARBA00022801"/>
    </source>
</evidence>
<evidence type="ECO:0000256" key="4">
    <source>
        <dbReference type="ARBA" id="ARBA00022723"/>
    </source>
</evidence>
<accession>A0A9P3UWX4</accession>
<keyword evidence="13" id="KW-0511">Multifunctional enzyme</keyword>
<comment type="catalytic activity">
    <reaction evidence="15">
        <text>DNA(n) + a 2'-deoxyribonucleoside 5'-triphosphate = DNA(n+1) + diphosphate</text>
        <dbReference type="Rhea" id="RHEA:22508"/>
        <dbReference type="Rhea" id="RHEA-COMP:17339"/>
        <dbReference type="Rhea" id="RHEA-COMP:17340"/>
        <dbReference type="ChEBI" id="CHEBI:33019"/>
        <dbReference type="ChEBI" id="CHEBI:61560"/>
        <dbReference type="ChEBI" id="CHEBI:173112"/>
        <dbReference type="EC" id="2.7.7.7"/>
    </reaction>
</comment>
<organism evidence="18 19">
    <name type="scientific">Lyophyllum shimeji</name>
    <name type="common">Hon-shimeji</name>
    <name type="synonym">Tricholoma shimeji</name>
    <dbReference type="NCBI Taxonomy" id="47721"/>
    <lineage>
        <taxon>Eukaryota</taxon>
        <taxon>Fungi</taxon>
        <taxon>Dikarya</taxon>
        <taxon>Basidiomycota</taxon>
        <taxon>Agaricomycotina</taxon>
        <taxon>Agaricomycetes</taxon>
        <taxon>Agaricomycetidae</taxon>
        <taxon>Agaricales</taxon>
        <taxon>Tricholomatineae</taxon>
        <taxon>Lyophyllaceae</taxon>
        <taxon>Lyophyllum</taxon>
    </lineage>
</organism>
<dbReference type="InterPro" id="IPR036397">
    <property type="entry name" value="RNaseH_sf"/>
</dbReference>
<evidence type="ECO:0000256" key="2">
    <source>
        <dbReference type="ARBA" id="ARBA00022695"/>
    </source>
</evidence>